<reference evidence="2 3" key="1">
    <citation type="submission" date="2020-08" db="EMBL/GenBank/DDBJ databases">
        <title>Genomic Encyclopedia of Type Strains, Phase IV (KMG-IV): sequencing the most valuable type-strain genomes for metagenomic binning, comparative biology and taxonomic classification.</title>
        <authorList>
            <person name="Goeker M."/>
        </authorList>
    </citation>
    <scope>NUCLEOTIDE SEQUENCE [LARGE SCALE GENOMIC DNA]</scope>
    <source>
        <strain evidence="2 3">DSM 104969</strain>
    </source>
</reference>
<name>A0A840CJT2_9BACT</name>
<sequence length="209" mass="24208">MKTRLFMLWGLFVLFTTHVNAQWTVWDPSNFTQSIVNTTKQIVQTSTTAQNMIRNFEETVKIYNQGKEYYDKLRSVNNLVKDARKVQKTILMVGDISDIYVVNFQKMMTDENFSVEELNAIATGYAKLLEESSGVLNDLKDVVNVTTLSMTDKERIDVVDRAYNSMLNYRNLVQYFTNKNIGVSYLRAKKKGETARTNALYGNPSDRYW</sequence>
<dbReference type="AlphaFoldDB" id="A0A840CJT2"/>
<organism evidence="2 3">
    <name type="scientific">Dysgonomonas hofstadii</name>
    <dbReference type="NCBI Taxonomy" id="637886"/>
    <lineage>
        <taxon>Bacteria</taxon>
        <taxon>Pseudomonadati</taxon>
        <taxon>Bacteroidota</taxon>
        <taxon>Bacteroidia</taxon>
        <taxon>Bacteroidales</taxon>
        <taxon>Dysgonomonadaceae</taxon>
        <taxon>Dysgonomonas</taxon>
    </lineage>
</organism>
<gene>
    <name evidence="2" type="ORF">GGR21_001324</name>
</gene>
<accession>A0A840CJT2</accession>
<proteinExistence type="predicted"/>
<keyword evidence="3" id="KW-1185">Reference proteome</keyword>
<feature type="signal peptide" evidence="1">
    <location>
        <begin position="1"/>
        <end position="21"/>
    </location>
</feature>
<evidence type="ECO:0000256" key="1">
    <source>
        <dbReference type="SAM" id="SignalP"/>
    </source>
</evidence>
<keyword evidence="1" id="KW-0732">Signal</keyword>
<dbReference type="Proteomes" id="UP000555103">
    <property type="component" value="Unassembled WGS sequence"/>
</dbReference>
<evidence type="ECO:0000313" key="2">
    <source>
        <dbReference type="EMBL" id="MBB4035431.1"/>
    </source>
</evidence>
<dbReference type="Pfam" id="PF13605">
    <property type="entry name" value="DUF4141"/>
    <property type="match status" value="1"/>
</dbReference>
<comment type="caution">
    <text evidence="2">The sequence shown here is derived from an EMBL/GenBank/DDBJ whole genome shotgun (WGS) entry which is preliminary data.</text>
</comment>
<dbReference type="RefSeq" id="WP_183306372.1">
    <property type="nucleotide sequence ID" value="NZ_JACIEP010000004.1"/>
</dbReference>
<protein>
    <submittedName>
        <fullName evidence="2">Uncharacterized protein YfkK (UPF0435 family)</fullName>
    </submittedName>
</protein>
<evidence type="ECO:0000313" key="3">
    <source>
        <dbReference type="Proteomes" id="UP000555103"/>
    </source>
</evidence>
<dbReference type="EMBL" id="JACIEP010000004">
    <property type="protein sequence ID" value="MBB4035431.1"/>
    <property type="molecule type" value="Genomic_DNA"/>
</dbReference>
<feature type="chain" id="PRO_5032624890" evidence="1">
    <location>
        <begin position="22"/>
        <end position="209"/>
    </location>
</feature>
<dbReference type="InterPro" id="IPR025415">
    <property type="entry name" value="DUF4141"/>
</dbReference>